<gene>
    <name evidence="1" type="ORF">AEL95_08890</name>
</gene>
<dbReference type="AlphaFoldDB" id="A0A120DHY2"/>
<comment type="caution">
    <text evidence="1">The sequence shown here is derived from an EMBL/GenBank/DDBJ whole genome shotgun (WGS) entry which is preliminary data.</text>
</comment>
<organism evidence="1 2">
    <name type="scientific">Lactobacillus crispatus</name>
    <dbReference type="NCBI Taxonomy" id="47770"/>
    <lineage>
        <taxon>Bacteria</taxon>
        <taxon>Bacillati</taxon>
        <taxon>Bacillota</taxon>
        <taxon>Bacilli</taxon>
        <taxon>Lactobacillales</taxon>
        <taxon>Lactobacillaceae</taxon>
        <taxon>Lactobacillus</taxon>
    </lineage>
</organism>
<proteinExistence type="predicted"/>
<protein>
    <submittedName>
        <fullName evidence="1">Uncharacterized protein</fullName>
    </submittedName>
</protein>
<name>A0A120DHY2_9LACO</name>
<dbReference type="Proteomes" id="UP000067598">
    <property type="component" value="Unassembled WGS sequence"/>
</dbReference>
<dbReference type="RefSeq" id="WP_060462425.1">
    <property type="nucleotide sequence ID" value="NZ_AP025162.1"/>
</dbReference>
<evidence type="ECO:0000313" key="2">
    <source>
        <dbReference type="Proteomes" id="UP000067598"/>
    </source>
</evidence>
<reference evidence="1 2" key="1">
    <citation type="journal article" date="2016" name="Microbiology (Mosc.)">
        <title>Comparison of Lactobacillus crispatus isolates from Lactobacillus-dominated vaginal microbiomes with isolates from microbiomes containing bacterial vaginosis-associated bacteria.</title>
        <authorList>
            <person name="Abdelmaksoud A.A."/>
            <person name="Koparde V.N."/>
            <person name="Sheth N.U."/>
            <person name="Serrano M.G."/>
            <person name="Glascock A.L."/>
            <person name="Fettweis J.M."/>
            <person name="Strauss Iii J.F."/>
            <person name="Buck G.A."/>
            <person name="Jefferson K.K."/>
        </authorList>
    </citation>
    <scope>NUCLEOTIDE SEQUENCE [LARGE SCALE GENOMIC DNA]</scope>
    <source>
        <strain evidence="1 2">VMC3</strain>
    </source>
</reference>
<accession>A0A120DHY2</accession>
<sequence>MQFNNRLLMAPNAADNDTKRMLFPMSDPKGLPLTENVKGSALFYENGFVMPKPVYFSNMSTIDIPRVVKRIQKQVDPNWFLSEDYWEEPY</sequence>
<evidence type="ECO:0000313" key="1">
    <source>
        <dbReference type="EMBL" id="KWU03166.1"/>
    </source>
</evidence>
<dbReference type="PATRIC" id="fig|47770.28.peg.1255"/>
<dbReference type="EMBL" id="LJGP01000039">
    <property type="protein sequence ID" value="KWU03166.1"/>
    <property type="molecule type" value="Genomic_DNA"/>
</dbReference>